<evidence type="ECO:0000256" key="1">
    <source>
        <dbReference type="SAM" id="SignalP"/>
    </source>
</evidence>
<reference evidence="3" key="1">
    <citation type="submission" date="2015-06" db="EMBL/GenBank/DDBJ databases">
        <authorList>
            <person name="Parisi A."/>
            <person name="Chiara M."/>
            <person name="Florio D."/>
            <person name="Miccolupo A."/>
            <person name="Manzari C."/>
            <person name="Mion D."/>
            <person name="Caruso M."/>
            <person name="D'erchia A.M."/>
            <person name="Zanoni R."/>
        </authorList>
    </citation>
    <scope>NUCLEOTIDE SEQUENCE [LARGE SCALE GENOMIC DNA]</scope>
    <source>
        <strain evidence="3">73/13</strain>
    </source>
</reference>
<name>A0A2G4R3L2_9BACT</name>
<proteinExistence type="predicted"/>
<feature type="signal peptide" evidence="1">
    <location>
        <begin position="1"/>
        <end position="22"/>
    </location>
</feature>
<keyword evidence="1" id="KW-0732">Signal</keyword>
<dbReference type="EMBL" id="LDWY01000038">
    <property type="protein sequence ID" value="PHY91154.1"/>
    <property type="molecule type" value="Genomic_DNA"/>
</dbReference>
<dbReference type="PROSITE" id="PS51257">
    <property type="entry name" value="PROKAR_LIPOPROTEIN"/>
    <property type="match status" value="1"/>
</dbReference>
<accession>A0A2G4R3L2</accession>
<sequence length="452" mass="50995">MKFKFWLIFISLGALLFSACSNGVKNNTTFENALINKYCNKEIYTTNLQKLEKNNDVIYTGLNVGLIARNCGDFNKSNVFFDRAEEAYKYDVDLQNVGKKGAKVVATTLINDTIVDYEGSLYERIMVNVYKGLNYMSLSDYANARVEFNRALMRQDKAKEYFAKEIEKNREELKKAKEDPNYQQNMNENAKIIDKEYEHLFEAFDTTKNFINPYASYLASVFFFMDNDFRKAGGLFREVAAINSKNAEITKQAKLFKDASRKSSKNKKKYIFVVYENGFGVVKDDFTLTLPFLVEGKIISASVALQTLKKREGSFEFIKVNGAKTSQFVDLDNIVATEFKINMPAMISKALAQTILKTTLNLVVANNDSTGGWLTLASSVATAATNKADVRSWRGLPKNISVAMVENKGEISLKNPQGAELFNTILDKKKNALVIVRSFSPVLPVNVQVIEK</sequence>
<dbReference type="Proteomes" id="UP000237472">
    <property type="component" value="Unassembled WGS sequence"/>
</dbReference>
<dbReference type="AlphaFoldDB" id="A0A2G4R3L2"/>
<evidence type="ECO:0000313" key="2">
    <source>
        <dbReference type="EMBL" id="PHY91154.1"/>
    </source>
</evidence>
<protein>
    <recommendedName>
        <fullName evidence="4">Lipoprotein</fullName>
    </recommendedName>
</protein>
<dbReference type="OrthoDB" id="5329991at2"/>
<dbReference type="RefSeq" id="WP_099461305.1">
    <property type="nucleotide sequence ID" value="NZ_LDWY01000038.1"/>
</dbReference>
<comment type="caution">
    <text evidence="2">The sequence shown here is derived from an EMBL/GenBank/DDBJ whole genome shotgun (WGS) entry which is preliminary data.</text>
</comment>
<evidence type="ECO:0008006" key="4">
    <source>
        <dbReference type="Google" id="ProtNLM"/>
    </source>
</evidence>
<gene>
    <name evidence="2" type="ORF">AA994_03150</name>
</gene>
<evidence type="ECO:0000313" key="3">
    <source>
        <dbReference type="Proteomes" id="UP000237472"/>
    </source>
</evidence>
<feature type="chain" id="PRO_5013969109" description="Lipoprotein" evidence="1">
    <location>
        <begin position="23"/>
        <end position="452"/>
    </location>
</feature>
<organism evidence="2 3">
    <name type="scientific">Campylobacter vulpis</name>
    <dbReference type="NCBI Taxonomy" id="1655500"/>
    <lineage>
        <taxon>Bacteria</taxon>
        <taxon>Pseudomonadati</taxon>
        <taxon>Campylobacterota</taxon>
        <taxon>Epsilonproteobacteria</taxon>
        <taxon>Campylobacterales</taxon>
        <taxon>Campylobacteraceae</taxon>
        <taxon>Campylobacter</taxon>
    </lineage>
</organism>